<proteinExistence type="predicted"/>
<dbReference type="GeneID" id="1444127"/>
<feature type="transmembrane region" description="Helical" evidence="1">
    <location>
        <begin position="55"/>
        <end position="77"/>
    </location>
</feature>
<reference evidence="2" key="1">
    <citation type="journal article" date="2020" name="bioRxiv">
        <title>A rank-normalized archaeal taxonomy based on genome phylogeny resolves widespread incomplete and uneven classifications.</title>
        <authorList>
            <person name="Rinke C."/>
            <person name="Chuvochina M."/>
            <person name="Mussig A.J."/>
            <person name="Chaumeil P.-A."/>
            <person name="Waite D.W."/>
            <person name="Whitman W.B."/>
            <person name="Parks D.H."/>
            <person name="Hugenholtz P."/>
        </authorList>
    </citation>
    <scope>NUCLEOTIDE SEQUENCE</scope>
    <source>
        <strain evidence="2">UBA8834</strain>
    </source>
</reference>
<dbReference type="OMA" id="PKLMAYA"/>
<dbReference type="Proteomes" id="UP000617544">
    <property type="component" value="Unassembled WGS sequence"/>
</dbReference>
<evidence type="ECO:0000313" key="2">
    <source>
        <dbReference type="EMBL" id="HII61169.1"/>
    </source>
</evidence>
<dbReference type="EMBL" id="DUJN01000004">
    <property type="protein sequence ID" value="HII61169.1"/>
    <property type="molecule type" value="Genomic_DNA"/>
</dbReference>
<gene>
    <name evidence="2" type="ORF">HA331_05375</name>
</gene>
<evidence type="ECO:0000256" key="1">
    <source>
        <dbReference type="SAM" id="Phobius"/>
    </source>
</evidence>
<dbReference type="RefSeq" id="WP_010884340.1">
    <property type="nucleotide sequence ID" value="NZ_DUJN01000004.1"/>
</dbReference>
<accession>A0A832T9C3</accession>
<keyword evidence="1" id="KW-0812">Transmembrane</keyword>
<name>A0A832T9C3_PYRHR</name>
<organism evidence="2 3">
    <name type="scientific">Pyrococcus horikoshii</name>
    <dbReference type="NCBI Taxonomy" id="53953"/>
    <lineage>
        <taxon>Archaea</taxon>
        <taxon>Methanobacteriati</taxon>
        <taxon>Methanobacteriota</taxon>
        <taxon>Thermococci</taxon>
        <taxon>Thermococcales</taxon>
        <taxon>Thermococcaceae</taxon>
        <taxon>Pyrococcus</taxon>
    </lineage>
</organism>
<protein>
    <submittedName>
        <fullName evidence="2">Uncharacterized protein</fullName>
    </submittedName>
</protein>
<dbReference type="AlphaFoldDB" id="A0A832T9C3"/>
<evidence type="ECO:0000313" key="3">
    <source>
        <dbReference type="Proteomes" id="UP000617544"/>
    </source>
</evidence>
<comment type="caution">
    <text evidence="2">The sequence shown here is derived from an EMBL/GenBank/DDBJ whole genome shotgun (WGS) entry which is preliminary data.</text>
</comment>
<sequence length="230" mass="26349">MLGTMTSENILKAIDLEIKKFEERANVLEEVALQGESSLSSKYEDMLKKKSRYSIYYLIATAVFLFFEILLLIVIRYKYGLGTLNYSILIVVTVILVFFLFMLTSSPKVEEDSIQEKIVFYRLIANKFYKRIKGGLEKGDEELIRAVADDILKDPLFSRALEHANVGDPKVVAYALYLYLHRDKVDNLEVQNTINLVRGPIRMLLESILGEDHENRGSVKGVSERIIEEA</sequence>
<keyword evidence="1" id="KW-0472">Membrane</keyword>
<feature type="transmembrane region" description="Helical" evidence="1">
    <location>
        <begin position="83"/>
        <end position="103"/>
    </location>
</feature>
<keyword evidence="1" id="KW-1133">Transmembrane helix</keyword>